<protein>
    <recommendedName>
        <fullName evidence="2">CorA-like transporter domain-containing protein</fullName>
    </recommendedName>
</protein>
<keyword evidence="1" id="KW-0472">Membrane</keyword>
<feature type="domain" description="CorA-like transporter" evidence="2">
    <location>
        <begin position="11"/>
        <end position="322"/>
    </location>
</feature>
<dbReference type="EMBL" id="ML977326">
    <property type="protein sequence ID" value="KAF2114186.1"/>
    <property type="molecule type" value="Genomic_DNA"/>
</dbReference>
<reference evidence="3" key="1">
    <citation type="journal article" date="2020" name="Stud. Mycol.">
        <title>101 Dothideomycetes genomes: a test case for predicting lifestyles and emergence of pathogens.</title>
        <authorList>
            <person name="Haridas S."/>
            <person name="Albert R."/>
            <person name="Binder M."/>
            <person name="Bloem J."/>
            <person name="Labutti K."/>
            <person name="Salamov A."/>
            <person name="Andreopoulos B."/>
            <person name="Baker S."/>
            <person name="Barry K."/>
            <person name="Bills G."/>
            <person name="Bluhm B."/>
            <person name="Cannon C."/>
            <person name="Castanera R."/>
            <person name="Culley D."/>
            <person name="Daum C."/>
            <person name="Ezra D."/>
            <person name="Gonzalez J."/>
            <person name="Henrissat B."/>
            <person name="Kuo A."/>
            <person name="Liang C."/>
            <person name="Lipzen A."/>
            <person name="Lutzoni F."/>
            <person name="Magnuson J."/>
            <person name="Mondo S."/>
            <person name="Nolan M."/>
            <person name="Ohm R."/>
            <person name="Pangilinan J."/>
            <person name="Park H.-J."/>
            <person name="Ramirez L."/>
            <person name="Alfaro M."/>
            <person name="Sun H."/>
            <person name="Tritt A."/>
            <person name="Yoshinaga Y."/>
            <person name="Zwiers L.-H."/>
            <person name="Turgeon B."/>
            <person name="Goodwin S."/>
            <person name="Spatafora J."/>
            <person name="Crous P."/>
            <person name="Grigoriev I."/>
        </authorList>
    </citation>
    <scope>NUCLEOTIDE SEQUENCE</scope>
    <source>
        <strain evidence="3">CBS 627.86</strain>
    </source>
</reference>
<dbReference type="Pfam" id="PF26616">
    <property type="entry name" value="CorA-like"/>
    <property type="match status" value="1"/>
</dbReference>
<sequence>MAAPLSLEFSKSYGDCEKYPQNLIYKASYKGVLKAYEERIETALPRFLTQALDDIEIHFRQWDATNSKFTDHQVTNEDQLRTHLGEVAHPNPATGKPTWSLIPRRDPACRFIHLYADNSTKPLKITPRMLKRLFSYHQVMPSIIDFLAVFAHPPQQRELGFSGFFNQTILSYRNQQSTQPAAAQPPNVPRGPRVAALGRSGLQYQLCYNLKRVVLKAGTLKDPYKDQDWSIQQCQFHHQFDVIEGTMLWVSAKGGLNDYRDKVLELTGGTAGIPEDIEMGDRVQRFQGSLTVHLMNCHWAVDEWRNYISYLETAIMKETRHTTSGPWINEEFKPRKLQTVQLYEEKASSAIMILEGNIDVMTELRTFYQRLLLNPGFNMATECIEANESFVQHINDMINIFATHKRRAKVLVDISENRKNLLLQKLQSLATKKMEDLTTMGYREAIFMKVIAAGTFVFLPATFVSTLFSTDIVKYQNTTNGSASYSWPALRIWLEFSVPLTVGTLIIGFLGFWLADQQRKKKMPPSAYDD</sequence>
<dbReference type="Proteomes" id="UP000799770">
    <property type="component" value="Unassembled WGS sequence"/>
</dbReference>
<name>A0A6A5Z513_9PLEO</name>
<keyword evidence="4" id="KW-1185">Reference proteome</keyword>
<evidence type="ECO:0000256" key="1">
    <source>
        <dbReference type="SAM" id="Phobius"/>
    </source>
</evidence>
<organism evidence="3 4">
    <name type="scientific">Lophiotrema nucula</name>
    <dbReference type="NCBI Taxonomy" id="690887"/>
    <lineage>
        <taxon>Eukaryota</taxon>
        <taxon>Fungi</taxon>
        <taxon>Dikarya</taxon>
        <taxon>Ascomycota</taxon>
        <taxon>Pezizomycotina</taxon>
        <taxon>Dothideomycetes</taxon>
        <taxon>Pleosporomycetidae</taxon>
        <taxon>Pleosporales</taxon>
        <taxon>Lophiotremataceae</taxon>
        <taxon>Lophiotrema</taxon>
    </lineage>
</organism>
<evidence type="ECO:0000313" key="3">
    <source>
        <dbReference type="EMBL" id="KAF2114186.1"/>
    </source>
</evidence>
<feature type="transmembrane region" description="Helical" evidence="1">
    <location>
        <begin position="490"/>
        <end position="515"/>
    </location>
</feature>
<feature type="transmembrane region" description="Helical" evidence="1">
    <location>
        <begin position="450"/>
        <end position="470"/>
    </location>
</feature>
<evidence type="ECO:0000313" key="4">
    <source>
        <dbReference type="Proteomes" id="UP000799770"/>
    </source>
</evidence>
<proteinExistence type="predicted"/>
<accession>A0A6A5Z513</accession>
<gene>
    <name evidence="3" type="ORF">BDV96DRAFT_632988</name>
</gene>
<keyword evidence="1" id="KW-0812">Transmembrane</keyword>
<dbReference type="InterPro" id="IPR058257">
    <property type="entry name" value="CorA-like_dom"/>
</dbReference>
<dbReference type="OrthoDB" id="5396681at2759"/>
<evidence type="ECO:0000259" key="2">
    <source>
        <dbReference type="Pfam" id="PF26616"/>
    </source>
</evidence>
<dbReference type="AlphaFoldDB" id="A0A6A5Z513"/>
<keyword evidence="1" id="KW-1133">Transmembrane helix</keyword>